<feature type="compositionally biased region" description="Polar residues" evidence="4">
    <location>
        <begin position="1146"/>
        <end position="1162"/>
    </location>
</feature>
<gene>
    <name evidence="7" type="ORF">PODLI_1B025888</name>
</gene>
<sequence>MNVFKKRPGPPALFQRSVSVQDGDCTKVRASLKDYHWCYQVKSKRTLEEADSDLGKLLGTYRWQTHPRLPWKVAKRPDAARTAEEPLTVSTLVADSHQEDPEEKAVMPATRPFRVPFCRSLSEPAPHWKERNTKPLLQPESGEQDNYFVRGFFSTISSSFSKVLNRKGEQNAAVTNEGVESSQMDLTEDVKGPPTHRLSCGQSPDSETIIWETKYSILTDSQLVLLNKEKEMAVEGGQEQASEPSKGRCLRRTVSVPSEGQFPDYPPEGATKLEVPAERSPRRRSISGTSTSDKTNPMDPSNTSPFKVPGFFSKRLKGSIKRTKSQSKLDRNTSFRLPSLRPTEDRSRGLPKLKESRSHESLLSPGSAVETLDLGAEERVFVKPLHSSILGHDFCFEVTYSCGSKCFSCSSAGERDKWMENLRRAIQPNKDNCRRAENVLRLWIIEAKDLAPKKRYFCELCVDDTLFARTTSKMKNDNIFWGEHFEFSGLPPAHSITIHIYKDVEKKKKKDKNNYVGLVNIPIAAVTGRQFVEKWYPISTPTPNKGKTGPSIRIKCRYQTITILPMEQYKEFAEFVTNNYTMLCSVLEPVISVRNKEEMACALVHILQSTGRAKDFLTDLVMSEVDRCGEHDVLIFRENTLATKAIEEYLKLVGQKYLQDALGEFIKALYESDENCEVDPSKSSPSELADHQANLKMCCELAFCKIINSYCVFPRELKEVFASWKQQCLNRGKQDISERLISASLFLRFLCPAIMSPSLFNLMQEYPDDRTSRTLTLIAKVIQNLANFTRFGNKEEYITFMNDFLEHEWGGMKRFLIEISNADTISGTPGFEGFIDLGREIAVLHSLLWEVVCQLDKGENSFLQATVEKLGPLPRILADIAKATTNPTPIQQQLRRLADHNSSPNVSLSSGLQKIFEDPIDSEVKLKSPPLENEGYFKSKLLLIQQSSSRSVTYSDKSDETNMPNVRSISLMDLQDPNVVQCDSGSVMHDAPVRLSGSQLSVIQVANIKQLHSTPQSTPQVRRPLHTPLSQPGPLQALSFQNPVYHMNNPAQAMPKVSMDSSLENLSVTSSRSQNSEDLKLSGPSNSSMEDFTKRSTQSEDFPRRGTALDKHVPMVLPRQNSTGQAQIRKVDQAGLGARAKAPQSLPHSASLRSTGSVSVASATMAAEPLQNGNRSRQQSSSSRESPVPKVRAIQRQQTQQIHSPVDSATMSPVERTAAWVLNNGQYEEEEEDADQNQDEAKHAEKYEQEITKLKDRLKVSSQRLEEYEQRLLVQEQQMQKLLMEYKARLEDSEERLRRQQEEKDSQMKSIISRLMAVEEELKKDHAEMQAVIDTKQKIIDAQVLNGDEIIQAGKKNPVSGLSQHAAHECPNASEGALQHAGSERHLPHQPHQAFHHGER</sequence>
<dbReference type="Pfam" id="PF00168">
    <property type="entry name" value="C2"/>
    <property type="match status" value="1"/>
</dbReference>
<dbReference type="SUPFAM" id="SSF49562">
    <property type="entry name" value="C2 domain (Calcium/lipid-binding domain, CaLB)"/>
    <property type="match status" value="1"/>
</dbReference>
<feature type="region of interest" description="Disordered" evidence="4">
    <location>
        <begin position="178"/>
        <end position="203"/>
    </location>
</feature>
<dbReference type="Gene3D" id="1.10.506.10">
    <property type="entry name" value="GTPase Activation - p120gap, domain 1"/>
    <property type="match status" value="2"/>
</dbReference>
<proteinExistence type="predicted"/>
<reference evidence="7" key="1">
    <citation type="submission" date="2022-12" db="EMBL/GenBank/DDBJ databases">
        <authorList>
            <person name="Alioto T."/>
            <person name="Alioto T."/>
            <person name="Gomez Garrido J."/>
        </authorList>
    </citation>
    <scope>NUCLEOTIDE SEQUENCE</scope>
</reference>
<dbReference type="InterPro" id="IPR021887">
    <property type="entry name" value="DAB2P_C"/>
</dbReference>
<dbReference type="PROSITE" id="PS00509">
    <property type="entry name" value="RAS_GTPASE_ACTIV_1"/>
    <property type="match status" value="1"/>
</dbReference>
<dbReference type="Pfam" id="PF12004">
    <property type="entry name" value="DAB2P_C"/>
    <property type="match status" value="1"/>
</dbReference>
<dbReference type="SMART" id="SM00239">
    <property type="entry name" value="C2"/>
    <property type="match status" value="1"/>
</dbReference>
<dbReference type="CDD" id="cd05136">
    <property type="entry name" value="RasGAP_DAB2IP"/>
    <property type="match status" value="1"/>
</dbReference>
<dbReference type="SUPFAM" id="SSF48350">
    <property type="entry name" value="GTPase activation domain, GAP"/>
    <property type="match status" value="1"/>
</dbReference>
<dbReference type="Proteomes" id="UP001178461">
    <property type="component" value="Chromosome 6"/>
</dbReference>
<dbReference type="Pfam" id="PF00616">
    <property type="entry name" value="RasGAP"/>
    <property type="match status" value="2"/>
</dbReference>
<dbReference type="FunFam" id="2.60.40.150:FF:000010">
    <property type="entry name" value="Ras GTPase-activating protein nGAP isoform 2"/>
    <property type="match status" value="1"/>
</dbReference>
<dbReference type="InterPro" id="IPR057606">
    <property type="entry name" value="SynGAP1-like_PH"/>
</dbReference>
<name>A0AA35KF90_9SAUR</name>
<feature type="compositionally biased region" description="Polar residues" evidence="4">
    <location>
        <begin position="1062"/>
        <end position="1074"/>
    </location>
</feature>
<dbReference type="Pfam" id="PF25321">
    <property type="entry name" value="PH_RASGAP"/>
    <property type="match status" value="1"/>
</dbReference>
<feature type="region of interest" description="Disordered" evidence="4">
    <location>
        <begin position="1013"/>
        <end position="1037"/>
    </location>
</feature>
<dbReference type="CDD" id="cd04013">
    <property type="entry name" value="C2_SynGAP_like"/>
    <property type="match status" value="1"/>
</dbReference>
<evidence type="ECO:0000256" key="2">
    <source>
        <dbReference type="ARBA" id="ARBA00022553"/>
    </source>
</evidence>
<dbReference type="InterPro" id="IPR035892">
    <property type="entry name" value="C2_domain_sf"/>
</dbReference>
<dbReference type="Gene3D" id="2.60.40.150">
    <property type="entry name" value="C2 domain"/>
    <property type="match status" value="1"/>
</dbReference>
<feature type="compositionally biased region" description="Basic and acidic residues" evidence="4">
    <location>
        <begin position="342"/>
        <end position="360"/>
    </location>
</feature>
<keyword evidence="2" id="KW-0597">Phosphoprotein</keyword>
<accession>A0AA35KF90</accession>
<dbReference type="InterPro" id="IPR000008">
    <property type="entry name" value="C2_dom"/>
</dbReference>
<evidence type="ECO:0000259" key="6">
    <source>
        <dbReference type="PROSITE" id="PS50018"/>
    </source>
</evidence>
<feature type="compositionally biased region" description="Polar residues" evidence="4">
    <location>
        <begin position="286"/>
        <end position="305"/>
    </location>
</feature>
<dbReference type="PANTHER" id="PTHR10194:SF52">
    <property type="entry name" value="RAS GTPASE-ACTIVATING PROTEIN NGAP"/>
    <property type="match status" value="1"/>
</dbReference>
<feature type="compositionally biased region" description="Low complexity" evidence="4">
    <location>
        <begin position="1175"/>
        <end position="1186"/>
    </location>
</feature>
<feature type="compositionally biased region" description="Basic residues" evidence="4">
    <location>
        <begin position="314"/>
        <end position="325"/>
    </location>
</feature>
<feature type="region of interest" description="Disordered" evidence="4">
    <location>
        <begin position="1357"/>
        <end position="1400"/>
    </location>
</feature>
<evidence type="ECO:0000313" key="8">
    <source>
        <dbReference type="Proteomes" id="UP001178461"/>
    </source>
</evidence>
<dbReference type="InterPro" id="IPR001936">
    <property type="entry name" value="RasGAP_dom"/>
</dbReference>
<protein>
    <submittedName>
        <fullName evidence="7">GTPase-activating nGAP isoform X1</fullName>
    </submittedName>
</protein>
<evidence type="ECO:0000256" key="3">
    <source>
        <dbReference type="SAM" id="Coils"/>
    </source>
</evidence>
<dbReference type="InterPro" id="IPR023152">
    <property type="entry name" value="RasGAP_CS"/>
</dbReference>
<feature type="region of interest" description="Disordered" evidence="4">
    <location>
        <begin position="1062"/>
        <end position="1211"/>
    </location>
</feature>
<dbReference type="SMART" id="SM00233">
    <property type="entry name" value="PH"/>
    <property type="match status" value="1"/>
</dbReference>
<keyword evidence="3" id="KW-0175">Coiled coil</keyword>
<evidence type="ECO:0000259" key="5">
    <source>
        <dbReference type="PROSITE" id="PS50004"/>
    </source>
</evidence>
<feature type="coiled-coil region" evidence="3">
    <location>
        <begin position="1227"/>
        <end position="1310"/>
    </location>
</feature>
<dbReference type="EMBL" id="OX395131">
    <property type="protein sequence ID" value="CAI5776382.1"/>
    <property type="molecule type" value="Genomic_DNA"/>
</dbReference>
<dbReference type="PROSITE" id="PS50018">
    <property type="entry name" value="RAS_GTPASE_ACTIV_2"/>
    <property type="match status" value="1"/>
</dbReference>
<feature type="compositionally biased region" description="Polar residues" evidence="4">
    <location>
        <begin position="1195"/>
        <end position="1211"/>
    </location>
</feature>
<dbReference type="PROSITE" id="PS50004">
    <property type="entry name" value="C2"/>
    <property type="match status" value="1"/>
</dbReference>
<feature type="domain" description="Ras-GAP" evidence="6">
    <location>
        <begin position="595"/>
        <end position="787"/>
    </location>
</feature>
<evidence type="ECO:0000256" key="4">
    <source>
        <dbReference type="SAM" id="MobiDB-lite"/>
    </source>
</evidence>
<feature type="compositionally biased region" description="Basic and acidic residues" evidence="4">
    <location>
        <begin position="1091"/>
        <end position="1113"/>
    </location>
</feature>
<feature type="region of interest" description="Disordered" evidence="4">
    <location>
        <begin position="256"/>
        <end position="364"/>
    </location>
</feature>
<keyword evidence="1" id="KW-0343">GTPase activation</keyword>
<dbReference type="SMART" id="SM00323">
    <property type="entry name" value="RasGAP"/>
    <property type="match status" value="1"/>
</dbReference>
<feature type="domain" description="C2" evidence="5">
    <location>
        <begin position="418"/>
        <end position="536"/>
    </location>
</feature>
<dbReference type="SUPFAM" id="SSF50729">
    <property type="entry name" value="PH domain-like"/>
    <property type="match status" value="1"/>
</dbReference>
<dbReference type="InterPro" id="IPR039360">
    <property type="entry name" value="Ras_GTPase"/>
</dbReference>
<dbReference type="FunFam" id="1.10.506.10:FF:000001">
    <property type="entry name" value="Ras GTPase-activating protein nGAP isoform 2"/>
    <property type="match status" value="1"/>
</dbReference>
<dbReference type="InterPro" id="IPR008936">
    <property type="entry name" value="Rho_GTPase_activation_prot"/>
</dbReference>
<dbReference type="PANTHER" id="PTHR10194">
    <property type="entry name" value="RAS GTPASE-ACTIVATING PROTEINS"/>
    <property type="match status" value="1"/>
</dbReference>
<evidence type="ECO:0000313" key="7">
    <source>
        <dbReference type="EMBL" id="CAI5776382.1"/>
    </source>
</evidence>
<dbReference type="InterPro" id="IPR001849">
    <property type="entry name" value="PH_domain"/>
</dbReference>
<dbReference type="GO" id="GO:0005096">
    <property type="term" value="F:GTPase activator activity"/>
    <property type="evidence" value="ECO:0007669"/>
    <property type="project" value="UniProtKB-KW"/>
</dbReference>
<keyword evidence="8" id="KW-1185">Reference proteome</keyword>
<evidence type="ECO:0000256" key="1">
    <source>
        <dbReference type="ARBA" id="ARBA00022468"/>
    </source>
</evidence>
<organism evidence="7 8">
    <name type="scientific">Podarcis lilfordi</name>
    <name type="common">Lilford's wall lizard</name>
    <dbReference type="NCBI Taxonomy" id="74358"/>
    <lineage>
        <taxon>Eukaryota</taxon>
        <taxon>Metazoa</taxon>
        <taxon>Chordata</taxon>
        <taxon>Craniata</taxon>
        <taxon>Vertebrata</taxon>
        <taxon>Euteleostomi</taxon>
        <taxon>Lepidosauria</taxon>
        <taxon>Squamata</taxon>
        <taxon>Bifurcata</taxon>
        <taxon>Unidentata</taxon>
        <taxon>Episquamata</taxon>
        <taxon>Laterata</taxon>
        <taxon>Lacertibaenia</taxon>
        <taxon>Lacertidae</taxon>
        <taxon>Podarcis</taxon>
    </lineage>
</organism>